<dbReference type="EMBL" id="JACPNR010000010">
    <property type="protein sequence ID" value="MBI2678806.1"/>
    <property type="molecule type" value="Genomic_DNA"/>
</dbReference>
<keyword evidence="3 6" id="KW-0812">Transmembrane</keyword>
<dbReference type="InterPro" id="IPR037185">
    <property type="entry name" value="EmrE-like"/>
</dbReference>
<feature type="transmembrane region" description="Helical" evidence="6">
    <location>
        <begin position="203"/>
        <end position="224"/>
    </location>
</feature>
<feature type="transmembrane region" description="Helical" evidence="6">
    <location>
        <begin position="56"/>
        <end position="77"/>
    </location>
</feature>
<reference evidence="8" key="1">
    <citation type="submission" date="2020-07" db="EMBL/GenBank/DDBJ databases">
        <title>Huge and variable diversity of episymbiotic CPR bacteria and DPANN archaea in groundwater ecosystems.</title>
        <authorList>
            <person name="He C.Y."/>
            <person name="Keren R."/>
            <person name="Whittaker M."/>
            <person name="Farag I.F."/>
            <person name="Doudna J."/>
            <person name="Cate J.H.D."/>
            <person name="Banfield J.F."/>
        </authorList>
    </citation>
    <scope>NUCLEOTIDE SEQUENCE</scope>
    <source>
        <strain evidence="8">NC_groundwater_580_Pr5_B-0.1um_64_19</strain>
    </source>
</reference>
<feature type="transmembrane region" description="Helical" evidence="6">
    <location>
        <begin position="147"/>
        <end position="165"/>
    </location>
</feature>
<organism evidence="8 9">
    <name type="scientific">Candidatus Korobacter versatilis</name>
    <dbReference type="NCBI Taxonomy" id="658062"/>
    <lineage>
        <taxon>Bacteria</taxon>
        <taxon>Pseudomonadati</taxon>
        <taxon>Acidobacteriota</taxon>
        <taxon>Terriglobia</taxon>
        <taxon>Terriglobales</taxon>
        <taxon>Candidatus Korobacteraceae</taxon>
        <taxon>Candidatus Korobacter</taxon>
    </lineage>
</organism>
<dbReference type="Gene3D" id="1.10.3730.20">
    <property type="match status" value="1"/>
</dbReference>
<dbReference type="GO" id="GO:0016020">
    <property type="term" value="C:membrane"/>
    <property type="evidence" value="ECO:0007669"/>
    <property type="project" value="UniProtKB-SubCell"/>
</dbReference>
<comment type="similarity">
    <text evidence="2">Belongs to the EamA transporter family.</text>
</comment>
<feature type="domain" description="EamA" evidence="7">
    <location>
        <begin position="174"/>
        <end position="307"/>
    </location>
</feature>
<evidence type="ECO:0000313" key="9">
    <source>
        <dbReference type="Proteomes" id="UP000779809"/>
    </source>
</evidence>
<dbReference type="Pfam" id="PF00892">
    <property type="entry name" value="EamA"/>
    <property type="match status" value="2"/>
</dbReference>
<keyword evidence="5 6" id="KW-0472">Membrane</keyword>
<evidence type="ECO:0000313" key="8">
    <source>
        <dbReference type="EMBL" id="MBI2678806.1"/>
    </source>
</evidence>
<evidence type="ECO:0000259" key="7">
    <source>
        <dbReference type="Pfam" id="PF00892"/>
    </source>
</evidence>
<feature type="transmembrane region" description="Helical" evidence="6">
    <location>
        <begin position="116"/>
        <end position="135"/>
    </location>
</feature>
<feature type="domain" description="EamA" evidence="7">
    <location>
        <begin position="18"/>
        <end position="160"/>
    </location>
</feature>
<dbReference type="PANTHER" id="PTHR32322:SF2">
    <property type="entry name" value="EAMA DOMAIN-CONTAINING PROTEIN"/>
    <property type="match status" value="1"/>
</dbReference>
<evidence type="ECO:0000256" key="5">
    <source>
        <dbReference type="ARBA" id="ARBA00023136"/>
    </source>
</evidence>
<gene>
    <name evidence="8" type="ORF">HYX28_08495</name>
</gene>
<feature type="transmembrane region" description="Helical" evidence="6">
    <location>
        <begin position="266"/>
        <end position="285"/>
    </location>
</feature>
<feature type="transmembrane region" description="Helical" evidence="6">
    <location>
        <begin position="236"/>
        <end position="254"/>
    </location>
</feature>
<evidence type="ECO:0000256" key="6">
    <source>
        <dbReference type="SAM" id="Phobius"/>
    </source>
</evidence>
<sequence>MSSSSQSKTAASTSSALRGYLYIAAATFFWGLSATLGKLAFNGGLVTGATPLGPLILAQTRTTFTLLLLFPLLRMMGKRAPEHVARRDVVLALTVGMFGIAGSNYFYYLAIQKTTVATAIILQYTAPVWVLLYMVARGLQRPTWQRLAGVAMAVAGAALAIGVFQSGGVKLNSLGVFAALMAALTFSFYNVMGHHLVGRFDRWYVVLYAMAGASLLWIVLNPPWKIWAAHYTASQWLFLFVFACLSMLVPYLLYFAGLEHLDATRAIVVSCLEPVFAIGFAWAFLHEGITALQVVGMVVVITATVIVQLTDTGTQKLTPDD</sequence>
<dbReference type="InterPro" id="IPR000620">
    <property type="entry name" value="EamA_dom"/>
</dbReference>
<feature type="transmembrane region" description="Helical" evidence="6">
    <location>
        <begin position="89"/>
        <end position="110"/>
    </location>
</feature>
<dbReference type="Proteomes" id="UP000779809">
    <property type="component" value="Unassembled WGS sequence"/>
</dbReference>
<evidence type="ECO:0000256" key="4">
    <source>
        <dbReference type="ARBA" id="ARBA00022989"/>
    </source>
</evidence>
<dbReference type="PANTHER" id="PTHR32322">
    <property type="entry name" value="INNER MEMBRANE TRANSPORTER"/>
    <property type="match status" value="1"/>
</dbReference>
<dbReference type="InterPro" id="IPR050638">
    <property type="entry name" value="AA-Vitamin_Transporters"/>
</dbReference>
<keyword evidence="4 6" id="KW-1133">Transmembrane helix</keyword>
<comment type="caution">
    <text evidence="8">The sequence shown here is derived from an EMBL/GenBank/DDBJ whole genome shotgun (WGS) entry which is preliminary data.</text>
</comment>
<name>A0A932A8S7_9BACT</name>
<accession>A0A932A8S7</accession>
<protein>
    <submittedName>
        <fullName evidence="8">DMT family transporter</fullName>
    </submittedName>
</protein>
<evidence type="ECO:0000256" key="2">
    <source>
        <dbReference type="ARBA" id="ARBA00007362"/>
    </source>
</evidence>
<dbReference type="SUPFAM" id="SSF103481">
    <property type="entry name" value="Multidrug resistance efflux transporter EmrE"/>
    <property type="match status" value="2"/>
</dbReference>
<feature type="transmembrane region" description="Helical" evidence="6">
    <location>
        <begin position="291"/>
        <end position="309"/>
    </location>
</feature>
<evidence type="ECO:0000256" key="3">
    <source>
        <dbReference type="ARBA" id="ARBA00022692"/>
    </source>
</evidence>
<dbReference type="AlphaFoldDB" id="A0A932A8S7"/>
<feature type="transmembrane region" description="Helical" evidence="6">
    <location>
        <begin position="171"/>
        <end position="191"/>
    </location>
</feature>
<comment type="subcellular location">
    <subcellularLocation>
        <location evidence="1">Membrane</location>
        <topology evidence="1">Multi-pass membrane protein</topology>
    </subcellularLocation>
</comment>
<evidence type="ECO:0000256" key="1">
    <source>
        <dbReference type="ARBA" id="ARBA00004141"/>
    </source>
</evidence>
<proteinExistence type="inferred from homology"/>
<feature type="transmembrane region" description="Helical" evidence="6">
    <location>
        <begin position="20"/>
        <end position="41"/>
    </location>
</feature>